<evidence type="ECO:0000313" key="3">
    <source>
        <dbReference type="Proteomes" id="UP000327013"/>
    </source>
</evidence>
<feature type="region of interest" description="Disordered" evidence="1">
    <location>
        <begin position="48"/>
        <end position="69"/>
    </location>
</feature>
<protein>
    <submittedName>
        <fullName evidence="2">Uncharacterized protein</fullName>
    </submittedName>
</protein>
<reference evidence="2 3" key="1">
    <citation type="submission" date="2019-06" db="EMBL/GenBank/DDBJ databases">
        <title>A chromosomal-level reference genome of Carpinus fangiana (Coryloideae, Betulaceae).</title>
        <authorList>
            <person name="Yang X."/>
            <person name="Wang Z."/>
            <person name="Zhang L."/>
            <person name="Hao G."/>
            <person name="Liu J."/>
            <person name="Yang Y."/>
        </authorList>
    </citation>
    <scope>NUCLEOTIDE SEQUENCE [LARGE SCALE GENOMIC DNA]</scope>
    <source>
        <strain evidence="2">Cfa_2016G</strain>
        <tissue evidence="2">Leaf</tissue>
    </source>
</reference>
<dbReference type="Proteomes" id="UP000327013">
    <property type="component" value="Chromosome 5"/>
</dbReference>
<dbReference type="EMBL" id="CM017325">
    <property type="protein sequence ID" value="KAE8056251.1"/>
    <property type="molecule type" value="Genomic_DNA"/>
</dbReference>
<evidence type="ECO:0000256" key="1">
    <source>
        <dbReference type="SAM" id="MobiDB-lite"/>
    </source>
</evidence>
<accession>A0A5N6R6I2</accession>
<organism evidence="2 3">
    <name type="scientific">Carpinus fangiana</name>
    <dbReference type="NCBI Taxonomy" id="176857"/>
    <lineage>
        <taxon>Eukaryota</taxon>
        <taxon>Viridiplantae</taxon>
        <taxon>Streptophyta</taxon>
        <taxon>Embryophyta</taxon>
        <taxon>Tracheophyta</taxon>
        <taxon>Spermatophyta</taxon>
        <taxon>Magnoliopsida</taxon>
        <taxon>eudicotyledons</taxon>
        <taxon>Gunneridae</taxon>
        <taxon>Pentapetalae</taxon>
        <taxon>rosids</taxon>
        <taxon>fabids</taxon>
        <taxon>Fagales</taxon>
        <taxon>Betulaceae</taxon>
        <taxon>Carpinus</taxon>
    </lineage>
</organism>
<evidence type="ECO:0000313" key="2">
    <source>
        <dbReference type="EMBL" id="KAE8056251.1"/>
    </source>
</evidence>
<keyword evidence="3" id="KW-1185">Reference proteome</keyword>
<name>A0A5N6R6I2_9ROSI</name>
<sequence length="69" mass="7843">MPRSRGSSLCSVILAAGSMDSLEQYFQKILKKMFVPNRSARDFHMLTQRKRKGKGKENHAAISPSREAY</sequence>
<gene>
    <name evidence="2" type="ORF">FH972_013039</name>
</gene>
<dbReference type="AlphaFoldDB" id="A0A5N6R6I2"/>
<proteinExistence type="predicted"/>